<gene>
    <name evidence="1" type="ORF">AB2U05_13490</name>
</gene>
<dbReference type="RefSeq" id="WP_369183315.1">
    <property type="nucleotide sequence ID" value="NZ_CP163445.1"/>
</dbReference>
<sequence>MSDTTNAATGWTLTVLGTEQIPTHCRRFAYDLDLGEWECAACDDVAHIRDIRAANTRSEQAG</sequence>
<reference evidence="1" key="1">
    <citation type="submission" date="2024-07" db="EMBL/GenBank/DDBJ databases">
        <authorList>
            <person name="Yu S.T."/>
        </authorList>
    </citation>
    <scope>NUCLEOTIDE SEQUENCE</scope>
    <source>
        <strain evidence="1">Y1</strain>
    </source>
</reference>
<dbReference type="AlphaFoldDB" id="A0AB39TJQ5"/>
<organism evidence="1">
    <name type="scientific">Streptomyces sp. Y1</name>
    <dbReference type="NCBI Taxonomy" id="3238634"/>
    <lineage>
        <taxon>Bacteria</taxon>
        <taxon>Bacillati</taxon>
        <taxon>Actinomycetota</taxon>
        <taxon>Actinomycetes</taxon>
        <taxon>Kitasatosporales</taxon>
        <taxon>Streptomycetaceae</taxon>
        <taxon>Streptomyces</taxon>
    </lineage>
</organism>
<accession>A0AB39TJQ5</accession>
<protein>
    <submittedName>
        <fullName evidence="1">Uncharacterized protein</fullName>
    </submittedName>
</protein>
<proteinExistence type="predicted"/>
<name>A0AB39TJQ5_9ACTN</name>
<dbReference type="EMBL" id="CP163445">
    <property type="protein sequence ID" value="XDQ79402.1"/>
    <property type="molecule type" value="Genomic_DNA"/>
</dbReference>
<evidence type="ECO:0000313" key="1">
    <source>
        <dbReference type="EMBL" id="XDQ79402.1"/>
    </source>
</evidence>